<keyword evidence="2" id="KW-1185">Reference proteome</keyword>
<comment type="caution">
    <text evidence="1">The sequence shown here is derived from an EMBL/GenBank/DDBJ whole genome shotgun (WGS) entry which is preliminary data.</text>
</comment>
<name>A0ABV2ARF0_9EUKA</name>
<proteinExistence type="predicted"/>
<sequence length="129" mass="14720">MYISLKGYGAFYISLLEKSDSITTTTGDSHLVKDIDEEAKMEHLHGFVDIGLKLKHLSKTPYKSKRDREQIIADIKGIAYTLKKVSMTNMMTLEFSIINFPYFSSNSPLSLAYDVYMSTDSMCISMFYI</sequence>
<evidence type="ECO:0000313" key="2">
    <source>
        <dbReference type="Proteomes" id="UP001439008"/>
    </source>
</evidence>
<dbReference type="EMBL" id="JBDODL010002440">
    <property type="protein sequence ID" value="MES1922234.1"/>
    <property type="molecule type" value="Genomic_DNA"/>
</dbReference>
<dbReference type="Proteomes" id="UP001439008">
    <property type="component" value="Unassembled WGS sequence"/>
</dbReference>
<accession>A0ABV2ARF0</accession>
<evidence type="ECO:0000313" key="1">
    <source>
        <dbReference type="EMBL" id="MES1922234.1"/>
    </source>
</evidence>
<gene>
    <name evidence="1" type="ORF">MHBO_003742</name>
</gene>
<organism evidence="1 2">
    <name type="scientific">Bonamia ostreae</name>
    <dbReference type="NCBI Taxonomy" id="126728"/>
    <lineage>
        <taxon>Eukaryota</taxon>
        <taxon>Sar</taxon>
        <taxon>Rhizaria</taxon>
        <taxon>Endomyxa</taxon>
        <taxon>Ascetosporea</taxon>
        <taxon>Haplosporida</taxon>
        <taxon>Bonamia</taxon>
    </lineage>
</organism>
<protein>
    <submittedName>
        <fullName evidence="1">Uncharacterized protein</fullName>
    </submittedName>
</protein>
<reference evidence="1 2" key="1">
    <citation type="journal article" date="2024" name="BMC Biol.">
        <title>Comparative genomics of Ascetosporea gives new insight into the evolutionary basis for animal parasitism in Rhizaria.</title>
        <authorList>
            <person name="Hiltunen Thoren M."/>
            <person name="Onut-Brannstrom I."/>
            <person name="Alfjorden A."/>
            <person name="Peckova H."/>
            <person name="Swords F."/>
            <person name="Hooper C."/>
            <person name="Holzer A.S."/>
            <person name="Bass D."/>
            <person name="Burki F."/>
        </authorList>
    </citation>
    <scope>NUCLEOTIDE SEQUENCE [LARGE SCALE GENOMIC DNA]</scope>
    <source>
        <strain evidence="1">20-A016</strain>
    </source>
</reference>